<dbReference type="CDD" id="cd00590">
    <property type="entry name" value="RRM_SF"/>
    <property type="match status" value="1"/>
</dbReference>
<comment type="caution">
    <text evidence="7">The sequence shown here is derived from an EMBL/GenBank/DDBJ whole genome shotgun (WGS) entry which is preliminary data.</text>
</comment>
<evidence type="ECO:0000259" key="6">
    <source>
        <dbReference type="PROSITE" id="PS50102"/>
    </source>
</evidence>
<gene>
    <name evidence="7" type="ORF">HanXRQr2_Chr17g0790511</name>
</gene>
<dbReference type="PANTHER" id="PTHR23147">
    <property type="entry name" value="SERINE/ARGININE RICH SPLICING FACTOR"/>
    <property type="match status" value="1"/>
</dbReference>
<dbReference type="PROSITE" id="PS50102">
    <property type="entry name" value="RRM"/>
    <property type="match status" value="1"/>
</dbReference>
<feature type="domain" description="RRM" evidence="6">
    <location>
        <begin position="9"/>
        <end position="86"/>
    </location>
</feature>
<evidence type="ECO:0000256" key="3">
    <source>
        <dbReference type="ARBA" id="ARBA00023187"/>
    </source>
</evidence>
<reference evidence="7" key="2">
    <citation type="submission" date="2020-06" db="EMBL/GenBank/DDBJ databases">
        <title>Helianthus annuus Genome sequencing and assembly Release 2.</title>
        <authorList>
            <person name="Gouzy J."/>
            <person name="Langlade N."/>
            <person name="Munos S."/>
        </authorList>
    </citation>
    <scope>NUCLEOTIDE SEQUENCE</scope>
    <source>
        <tissue evidence="7">Leaves</tissue>
    </source>
</reference>
<organism evidence="7 8">
    <name type="scientific">Helianthus annuus</name>
    <name type="common">Common sunflower</name>
    <dbReference type="NCBI Taxonomy" id="4232"/>
    <lineage>
        <taxon>Eukaryota</taxon>
        <taxon>Viridiplantae</taxon>
        <taxon>Streptophyta</taxon>
        <taxon>Embryophyta</taxon>
        <taxon>Tracheophyta</taxon>
        <taxon>Spermatophyta</taxon>
        <taxon>Magnoliopsida</taxon>
        <taxon>eudicotyledons</taxon>
        <taxon>Gunneridae</taxon>
        <taxon>Pentapetalae</taxon>
        <taxon>asterids</taxon>
        <taxon>campanulids</taxon>
        <taxon>Asterales</taxon>
        <taxon>Asteraceae</taxon>
        <taxon>Asteroideae</taxon>
        <taxon>Heliantheae alliance</taxon>
        <taxon>Heliantheae</taxon>
        <taxon>Helianthus</taxon>
    </lineage>
</organism>
<evidence type="ECO:0000313" key="8">
    <source>
        <dbReference type="Proteomes" id="UP000215914"/>
    </source>
</evidence>
<evidence type="ECO:0000256" key="1">
    <source>
        <dbReference type="ARBA" id="ARBA00022664"/>
    </source>
</evidence>
<keyword evidence="2" id="KW-0747">Spliceosome</keyword>
<dbReference type="Proteomes" id="UP000215914">
    <property type="component" value="Unassembled WGS sequence"/>
</dbReference>
<dbReference type="InterPro" id="IPR035979">
    <property type="entry name" value="RBD_domain_sf"/>
</dbReference>
<dbReference type="InterPro" id="IPR000504">
    <property type="entry name" value="RRM_dom"/>
</dbReference>
<dbReference type="AlphaFoldDB" id="A0A9K3DFP9"/>
<accession>A0A9K3DFP9</accession>
<keyword evidence="4" id="KW-0694">RNA-binding</keyword>
<sequence length="589" mass="64880">MERSASNITKLFVSNLPEGCTPWELRKCLEGFGEISGTYVAKKRDKEGSRFGFVSFREVADRKELVKNISGVRMGENKLKVNIARFAVENSGLSDLPEDKRRNSRAAGQPIGGRPFQLRDVRSYRDVVGNSSGVGGPLRGHDARPLRDEREPIKYVVVPDRLGAFKSMFGVSLVGRTVDLETLVDFDRLLSIAKPLLRTFLESKVVWGPWFSKLDPWNGQSLPFERVAWLRLIGIPLHLFEPEVMVQVGELFGKVLHAPKMVEEDLDLSVCSVAVLVGNVGRINDVVSLRWNKKNYRIWVEEESEVWVPDCLGGSYPNGSKASTSSPVVEPHRSGSEGLEESSVKVGDGEGEEVHGINLEPTHAASNSMHEERDCGGGHDFEERNTVHINPALFKEVGPEIVGTKDYCNGQFQQGTFVSVFPEVDKVDGAGGVGSGGPNSLGFNLGKVETKRSGFKRPKILAHNRKEKAHNCSPTELRPKKRSRQVVDEVFPSLSPRQYTGSAPEVVEDQNRVQRSVSRVLDLNQNVVEGSSGETLVVDSLETVEMAAEIQKEVEATVKIGAQLGVDLKDRSDLLKDVFGMPGINGVDQ</sequence>
<name>A0A9K3DFP9_HELAN</name>
<proteinExistence type="predicted"/>
<feature type="compositionally biased region" description="Polar residues" evidence="5">
    <location>
        <begin position="318"/>
        <end position="327"/>
    </location>
</feature>
<dbReference type="GO" id="GO:0008380">
    <property type="term" value="P:RNA splicing"/>
    <property type="evidence" value="ECO:0007669"/>
    <property type="project" value="UniProtKB-KW"/>
</dbReference>
<dbReference type="Gene3D" id="3.30.70.330">
    <property type="match status" value="1"/>
</dbReference>
<feature type="region of interest" description="Disordered" evidence="5">
    <location>
        <begin position="95"/>
        <end position="114"/>
    </location>
</feature>
<keyword evidence="1" id="KW-0507">mRNA processing</keyword>
<evidence type="ECO:0000256" key="4">
    <source>
        <dbReference type="PROSITE-ProRule" id="PRU00176"/>
    </source>
</evidence>
<dbReference type="GO" id="GO:0005681">
    <property type="term" value="C:spliceosomal complex"/>
    <property type="evidence" value="ECO:0007669"/>
    <property type="project" value="UniProtKB-KW"/>
</dbReference>
<feature type="region of interest" description="Disordered" evidence="5">
    <location>
        <begin position="318"/>
        <end position="349"/>
    </location>
</feature>
<evidence type="ECO:0000256" key="5">
    <source>
        <dbReference type="SAM" id="MobiDB-lite"/>
    </source>
</evidence>
<dbReference type="SMART" id="SM00360">
    <property type="entry name" value="RRM"/>
    <property type="match status" value="1"/>
</dbReference>
<keyword evidence="8" id="KW-1185">Reference proteome</keyword>
<dbReference type="InterPro" id="IPR050907">
    <property type="entry name" value="SRSF"/>
</dbReference>
<dbReference type="GO" id="GO:0006397">
    <property type="term" value="P:mRNA processing"/>
    <property type="evidence" value="ECO:0007669"/>
    <property type="project" value="UniProtKB-KW"/>
</dbReference>
<keyword evidence="3" id="KW-0508">mRNA splicing</keyword>
<protein>
    <submittedName>
        <fullName evidence="7">RNA recognition motif domain, nucleotide-binding alpha-beta plait domain superfamily</fullName>
    </submittedName>
</protein>
<dbReference type="SUPFAM" id="SSF54928">
    <property type="entry name" value="RNA-binding domain, RBD"/>
    <property type="match status" value="1"/>
</dbReference>
<evidence type="ECO:0000256" key="2">
    <source>
        <dbReference type="ARBA" id="ARBA00022728"/>
    </source>
</evidence>
<dbReference type="Gramene" id="mRNA:HanXRQr2_Chr17g0790511">
    <property type="protein sequence ID" value="mRNA:HanXRQr2_Chr17g0790511"/>
    <property type="gene ID" value="HanXRQr2_Chr17g0790511"/>
</dbReference>
<dbReference type="InterPro" id="IPR012677">
    <property type="entry name" value="Nucleotide-bd_a/b_plait_sf"/>
</dbReference>
<evidence type="ECO:0000313" key="7">
    <source>
        <dbReference type="EMBL" id="KAF5754380.1"/>
    </source>
</evidence>
<reference evidence="7" key="1">
    <citation type="journal article" date="2017" name="Nature">
        <title>The sunflower genome provides insights into oil metabolism, flowering and Asterid evolution.</title>
        <authorList>
            <person name="Badouin H."/>
            <person name="Gouzy J."/>
            <person name="Grassa C.J."/>
            <person name="Murat F."/>
            <person name="Staton S.E."/>
            <person name="Cottret L."/>
            <person name="Lelandais-Briere C."/>
            <person name="Owens G.L."/>
            <person name="Carrere S."/>
            <person name="Mayjonade B."/>
            <person name="Legrand L."/>
            <person name="Gill N."/>
            <person name="Kane N.C."/>
            <person name="Bowers J.E."/>
            <person name="Hubner S."/>
            <person name="Bellec A."/>
            <person name="Berard A."/>
            <person name="Berges H."/>
            <person name="Blanchet N."/>
            <person name="Boniface M.C."/>
            <person name="Brunel D."/>
            <person name="Catrice O."/>
            <person name="Chaidir N."/>
            <person name="Claudel C."/>
            <person name="Donnadieu C."/>
            <person name="Faraut T."/>
            <person name="Fievet G."/>
            <person name="Helmstetter N."/>
            <person name="King M."/>
            <person name="Knapp S.J."/>
            <person name="Lai Z."/>
            <person name="Le Paslier M.C."/>
            <person name="Lippi Y."/>
            <person name="Lorenzon L."/>
            <person name="Mandel J.R."/>
            <person name="Marage G."/>
            <person name="Marchand G."/>
            <person name="Marquand E."/>
            <person name="Bret-Mestries E."/>
            <person name="Morien E."/>
            <person name="Nambeesan S."/>
            <person name="Nguyen T."/>
            <person name="Pegot-Espagnet P."/>
            <person name="Pouilly N."/>
            <person name="Raftis F."/>
            <person name="Sallet E."/>
            <person name="Schiex T."/>
            <person name="Thomas J."/>
            <person name="Vandecasteele C."/>
            <person name="Vares D."/>
            <person name="Vear F."/>
            <person name="Vautrin S."/>
            <person name="Crespi M."/>
            <person name="Mangin B."/>
            <person name="Burke J.M."/>
            <person name="Salse J."/>
            <person name="Munos S."/>
            <person name="Vincourt P."/>
            <person name="Rieseberg L.H."/>
            <person name="Langlade N.B."/>
        </authorList>
    </citation>
    <scope>NUCLEOTIDE SEQUENCE</scope>
    <source>
        <tissue evidence="7">Leaves</tissue>
    </source>
</reference>
<dbReference type="Pfam" id="PF00076">
    <property type="entry name" value="RRM_1"/>
    <property type="match status" value="1"/>
</dbReference>
<dbReference type="EMBL" id="MNCJ02000332">
    <property type="protein sequence ID" value="KAF5754380.1"/>
    <property type="molecule type" value="Genomic_DNA"/>
</dbReference>
<dbReference type="GO" id="GO:0003723">
    <property type="term" value="F:RNA binding"/>
    <property type="evidence" value="ECO:0007669"/>
    <property type="project" value="UniProtKB-UniRule"/>
</dbReference>